<dbReference type="GO" id="GO:0006096">
    <property type="term" value="P:glycolytic process"/>
    <property type="evidence" value="ECO:0007669"/>
    <property type="project" value="UniProtKB-KW"/>
</dbReference>
<evidence type="ECO:0000256" key="6">
    <source>
        <dbReference type="ARBA" id="ARBA00023270"/>
    </source>
</evidence>
<dbReference type="PROSITE" id="PS00158">
    <property type="entry name" value="ALDOLASE_CLASS_I"/>
    <property type="match status" value="1"/>
</dbReference>
<evidence type="ECO:0000256" key="5">
    <source>
        <dbReference type="ARBA" id="ARBA00023239"/>
    </source>
</evidence>
<comment type="pathway">
    <text evidence="1 8">Carbohydrate degradation; glycolysis; D-glyceraldehyde 3-phosphate and glycerone phosphate from D-glucose: step 4/4.</text>
</comment>
<dbReference type="SUPFAM" id="SSF51569">
    <property type="entry name" value="Aldolase"/>
    <property type="match status" value="1"/>
</dbReference>
<keyword evidence="6" id="KW-0704">Schiff base</keyword>
<keyword evidence="10" id="KW-1185">Reference proteome</keyword>
<sequence length="202" mass="23099">MLLTGVRCAQYKKDGAQFAKWRCVLKIGSHNPSYQAMLENANVLARYASICQQNGLVPIVEPEVLPDGTHDLYTAQKVTEQVLAFTYKALADHHVFLEGTLLKPNMFTANDIAKATVHGYCNLGRPRIDRIVIRYVQYQFEVSRCTNEEFIVKGNFGWAWSMWARVPQDVKYQFEVNKVCSRLCNENVTLFKFEEKVIVVGI</sequence>
<protein>
    <recommendedName>
        <fullName evidence="3 7">Fructose-bisphosphate aldolase</fullName>
        <ecNumber evidence="3 7">4.1.2.13</ecNumber>
    </recommendedName>
</protein>
<dbReference type="EMBL" id="JAIWYP010000001">
    <property type="protein sequence ID" value="KAH3890888.1"/>
    <property type="molecule type" value="Genomic_DNA"/>
</dbReference>
<keyword evidence="5 7" id="KW-0456">Lyase</keyword>
<comment type="caution">
    <text evidence="9">The sequence shown here is derived from an EMBL/GenBank/DDBJ whole genome shotgun (WGS) entry which is preliminary data.</text>
</comment>
<gene>
    <name evidence="9" type="ORF">DPMN_014978</name>
</gene>
<dbReference type="EC" id="4.1.2.13" evidence="3 7"/>
<evidence type="ECO:0000313" key="9">
    <source>
        <dbReference type="EMBL" id="KAH3890888.1"/>
    </source>
</evidence>
<reference evidence="9" key="1">
    <citation type="journal article" date="2019" name="bioRxiv">
        <title>The Genome of the Zebra Mussel, Dreissena polymorpha: A Resource for Invasive Species Research.</title>
        <authorList>
            <person name="McCartney M.A."/>
            <person name="Auch B."/>
            <person name="Kono T."/>
            <person name="Mallez S."/>
            <person name="Zhang Y."/>
            <person name="Obille A."/>
            <person name="Becker A."/>
            <person name="Abrahante J.E."/>
            <person name="Garbe J."/>
            <person name="Badalamenti J.P."/>
            <person name="Herman A."/>
            <person name="Mangelson H."/>
            <person name="Liachko I."/>
            <person name="Sullivan S."/>
            <person name="Sone E.D."/>
            <person name="Koren S."/>
            <person name="Silverstein K.A.T."/>
            <person name="Beckman K.B."/>
            <person name="Gohl D.M."/>
        </authorList>
    </citation>
    <scope>NUCLEOTIDE SEQUENCE</scope>
    <source>
        <strain evidence="9">Duluth1</strain>
        <tissue evidence="9">Whole animal</tissue>
    </source>
</reference>
<reference evidence="9" key="2">
    <citation type="submission" date="2020-11" db="EMBL/GenBank/DDBJ databases">
        <authorList>
            <person name="McCartney M.A."/>
            <person name="Auch B."/>
            <person name="Kono T."/>
            <person name="Mallez S."/>
            <person name="Becker A."/>
            <person name="Gohl D.M."/>
            <person name="Silverstein K.A.T."/>
            <person name="Koren S."/>
            <person name="Bechman K.B."/>
            <person name="Herman A."/>
            <person name="Abrahante J.E."/>
            <person name="Garbe J."/>
        </authorList>
    </citation>
    <scope>NUCLEOTIDE SEQUENCE</scope>
    <source>
        <strain evidence="9">Duluth1</strain>
        <tissue evidence="9">Whole animal</tissue>
    </source>
</reference>
<evidence type="ECO:0000256" key="7">
    <source>
        <dbReference type="RuleBase" id="RU003994"/>
    </source>
</evidence>
<dbReference type="Proteomes" id="UP000828390">
    <property type="component" value="Unassembled WGS sequence"/>
</dbReference>
<evidence type="ECO:0000256" key="4">
    <source>
        <dbReference type="ARBA" id="ARBA00023152"/>
    </source>
</evidence>
<dbReference type="Pfam" id="PF00274">
    <property type="entry name" value="Glycolytic"/>
    <property type="match status" value="1"/>
</dbReference>
<dbReference type="InterPro" id="IPR013785">
    <property type="entry name" value="Aldolase_TIM"/>
</dbReference>
<dbReference type="GO" id="GO:0004332">
    <property type="term" value="F:fructose-bisphosphate aldolase activity"/>
    <property type="evidence" value="ECO:0007669"/>
    <property type="project" value="UniProtKB-EC"/>
</dbReference>
<evidence type="ECO:0000313" key="10">
    <source>
        <dbReference type="Proteomes" id="UP000828390"/>
    </source>
</evidence>
<proteinExistence type="inferred from homology"/>
<accession>A0A9D4NAD7</accession>
<evidence type="ECO:0000256" key="1">
    <source>
        <dbReference type="ARBA" id="ARBA00004714"/>
    </source>
</evidence>
<dbReference type="InterPro" id="IPR000741">
    <property type="entry name" value="FBA_I"/>
</dbReference>
<comment type="similarity">
    <text evidence="2 7">Belongs to the class I fructose-bisphosphate aldolase family.</text>
</comment>
<name>A0A9D4NAD7_DREPO</name>
<dbReference type="PANTHER" id="PTHR11627">
    <property type="entry name" value="FRUCTOSE-BISPHOSPHATE ALDOLASE"/>
    <property type="match status" value="1"/>
</dbReference>
<keyword evidence="4 7" id="KW-0324">Glycolysis</keyword>
<evidence type="ECO:0000256" key="2">
    <source>
        <dbReference type="ARBA" id="ARBA00010387"/>
    </source>
</evidence>
<comment type="catalytic activity">
    <reaction evidence="7">
        <text>beta-D-fructose 1,6-bisphosphate = D-glyceraldehyde 3-phosphate + dihydroxyacetone phosphate</text>
        <dbReference type="Rhea" id="RHEA:14729"/>
        <dbReference type="ChEBI" id="CHEBI:32966"/>
        <dbReference type="ChEBI" id="CHEBI:57642"/>
        <dbReference type="ChEBI" id="CHEBI:59776"/>
        <dbReference type="EC" id="4.1.2.13"/>
    </reaction>
</comment>
<dbReference type="Gene3D" id="3.20.20.70">
    <property type="entry name" value="Aldolase class I"/>
    <property type="match status" value="1"/>
</dbReference>
<evidence type="ECO:0000256" key="8">
    <source>
        <dbReference type="RuleBase" id="RU004257"/>
    </source>
</evidence>
<dbReference type="InterPro" id="IPR029768">
    <property type="entry name" value="Aldolase_I_AS"/>
</dbReference>
<organism evidence="9 10">
    <name type="scientific">Dreissena polymorpha</name>
    <name type="common">Zebra mussel</name>
    <name type="synonym">Mytilus polymorpha</name>
    <dbReference type="NCBI Taxonomy" id="45954"/>
    <lineage>
        <taxon>Eukaryota</taxon>
        <taxon>Metazoa</taxon>
        <taxon>Spiralia</taxon>
        <taxon>Lophotrochozoa</taxon>
        <taxon>Mollusca</taxon>
        <taxon>Bivalvia</taxon>
        <taxon>Autobranchia</taxon>
        <taxon>Heteroconchia</taxon>
        <taxon>Euheterodonta</taxon>
        <taxon>Imparidentia</taxon>
        <taxon>Neoheterodontei</taxon>
        <taxon>Myida</taxon>
        <taxon>Dreissenoidea</taxon>
        <taxon>Dreissenidae</taxon>
        <taxon>Dreissena</taxon>
    </lineage>
</organism>
<evidence type="ECO:0000256" key="3">
    <source>
        <dbReference type="ARBA" id="ARBA00013068"/>
    </source>
</evidence>
<dbReference type="AlphaFoldDB" id="A0A9D4NAD7"/>